<evidence type="ECO:0000259" key="4">
    <source>
        <dbReference type="Pfam" id="PF12705"/>
    </source>
</evidence>
<dbReference type="Pfam" id="PF12705">
    <property type="entry name" value="PDDEXK_1"/>
    <property type="match status" value="1"/>
</dbReference>
<dbReference type="InterPro" id="IPR038726">
    <property type="entry name" value="PDDEXK_AddAB-type"/>
</dbReference>
<feature type="domain" description="PD-(D/E)XK endonuclease-like" evidence="4">
    <location>
        <begin position="10"/>
        <end position="256"/>
    </location>
</feature>
<dbReference type="AlphaFoldDB" id="A0AAJ1EXN0"/>
<dbReference type="GO" id="GO:0004386">
    <property type="term" value="F:helicase activity"/>
    <property type="evidence" value="ECO:0007669"/>
    <property type="project" value="UniProtKB-KW"/>
</dbReference>
<dbReference type="Proteomes" id="UP001200537">
    <property type="component" value="Unassembled WGS sequence"/>
</dbReference>
<organism evidence="5 6">
    <name type="scientific">Varibaculum cambriense</name>
    <dbReference type="NCBI Taxonomy" id="184870"/>
    <lineage>
        <taxon>Bacteria</taxon>
        <taxon>Bacillati</taxon>
        <taxon>Actinomycetota</taxon>
        <taxon>Actinomycetes</taxon>
        <taxon>Actinomycetales</taxon>
        <taxon>Actinomycetaceae</taxon>
        <taxon>Varibaculum</taxon>
    </lineage>
</organism>
<evidence type="ECO:0000256" key="1">
    <source>
        <dbReference type="ARBA" id="ARBA00022763"/>
    </source>
</evidence>
<keyword evidence="2" id="KW-0067">ATP-binding</keyword>
<comment type="caution">
    <text evidence="5">The sequence shown here is derived from an EMBL/GenBank/DDBJ whole genome shotgun (WGS) entry which is preliminary data.</text>
</comment>
<dbReference type="EMBL" id="JAKNHJ010000004">
    <property type="protein sequence ID" value="MCG4617391.1"/>
    <property type="molecule type" value="Genomic_DNA"/>
</dbReference>
<evidence type="ECO:0000256" key="2">
    <source>
        <dbReference type="ARBA" id="ARBA00022806"/>
    </source>
</evidence>
<protein>
    <submittedName>
        <fullName evidence="5">PD-(D/E)XK nuclease family protein</fullName>
    </submittedName>
</protein>
<proteinExistence type="predicted"/>
<keyword evidence="2" id="KW-0547">Nucleotide-binding</keyword>
<reference evidence="5" key="1">
    <citation type="submission" date="2022-01" db="EMBL/GenBank/DDBJ databases">
        <title>Collection of gut derived symbiotic bacterial strains cultured from healthy donors.</title>
        <authorList>
            <person name="Lin H."/>
            <person name="Kohout C."/>
            <person name="Waligurski E."/>
            <person name="Pamer E.G."/>
        </authorList>
    </citation>
    <scope>NUCLEOTIDE SEQUENCE</scope>
    <source>
        <strain evidence="5">DFI.7.46</strain>
    </source>
</reference>
<keyword evidence="3" id="KW-0234">DNA repair</keyword>
<evidence type="ECO:0000256" key="3">
    <source>
        <dbReference type="ARBA" id="ARBA00023204"/>
    </source>
</evidence>
<accession>A0AAJ1EXN0</accession>
<keyword evidence="1" id="KW-0227">DNA damage</keyword>
<dbReference type="SUPFAM" id="SSF52980">
    <property type="entry name" value="Restriction endonuclease-like"/>
    <property type="match status" value="1"/>
</dbReference>
<sequence length="288" mass="32990">MSISKRASALSPSRIGTFRNCPLQFRFQVIDKIPTKESQARQRGTLVHAALENLFDLPAQQRTFAAASRTMEEAWDKTLSEKSDLLAELFGEDKSGENQFLETARQLLANYFQMENPDRLAPAHREKYLRVTDKNHLHLHGYIDRVDISPTGLVRIVDYKTGKAPAERYIGPYQFQIRFYALLWYLTQGQLPARLQLLFLKDRQVYTYTPTAADIDATTEEIFAVWEQILTQARSGYFPPRRSPLCNWCDYRAYCPLMEGIAPEISDEGVQRLLSTQEDGAQEAADLS</sequence>
<dbReference type="RefSeq" id="WP_238127637.1">
    <property type="nucleotide sequence ID" value="NZ_JAKNHJ010000004.1"/>
</dbReference>
<dbReference type="InterPro" id="IPR011335">
    <property type="entry name" value="Restrct_endonuc-II-like"/>
</dbReference>
<keyword evidence="2" id="KW-0347">Helicase</keyword>
<evidence type="ECO:0000313" key="6">
    <source>
        <dbReference type="Proteomes" id="UP001200537"/>
    </source>
</evidence>
<gene>
    <name evidence="5" type="ORF">L0M99_02610</name>
</gene>
<dbReference type="InterPro" id="IPR011604">
    <property type="entry name" value="PDDEXK-like_dom_sf"/>
</dbReference>
<evidence type="ECO:0000313" key="5">
    <source>
        <dbReference type="EMBL" id="MCG4617391.1"/>
    </source>
</evidence>
<dbReference type="GO" id="GO:0006281">
    <property type="term" value="P:DNA repair"/>
    <property type="evidence" value="ECO:0007669"/>
    <property type="project" value="UniProtKB-KW"/>
</dbReference>
<name>A0AAJ1EXN0_9ACTO</name>
<keyword evidence="2" id="KW-0378">Hydrolase</keyword>
<dbReference type="Gene3D" id="3.90.320.10">
    <property type="match status" value="1"/>
</dbReference>